<dbReference type="PANTHER" id="PTHR11439:SF461">
    <property type="entry name" value="OS10G0432200 PROTEIN"/>
    <property type="match status" value="1"/>
</dbReference>
<dbReference type="Proteomes" id="UP001428341">
    <property type="component" value="Unassembled WGS sequence"/>
</dbReference>
<feature type="compositionally biased region" description="Low complexity" evidence="1">
    <location>
        <begin position="103"/>
        <end position="156"/>
    </location>
</feature>
<gene>
    <name evidence="2" type="ORF">WN944_029373</name>
</gene>
<name>A0AAP0QET1_9ROSI</name>
<evidence type="ECO:0000313" key="2">
    <source>
        <dbReference type="EMBL" id="KAK9177351.1"/>
    </source>
</evidence>
<feature type="region of interest" description="Disordered" evidence="1">
    <location>
        <begin position="97"/>
        <end position="163"/>
    </location>
</feature>
<dbReference type="EMBL" id="JBCGBO010000025">
    <property type="protein sequence ID" value="KAK9177351.1"/>
    <property type="molecule type" value="Genomic_DNA"/>
</dbReference>
<proteinExistence type="predicted"/>
<dbReference type="PANTHER" id="PTHR11439">
    <property type="entry name" value="GAG-POL-RELATED RETROTRANSPOSON"/>
    <property type="match status" value="1"/>
</dbReference>
<dbReference type="CDD" id="cd09272">
    <property type="entry name" value="RNase_HI_RT_Ty1"/>
    <property type="match status" value="1"/>
</dbReference>
<reference evidence="2 3" key="1">
    <citation type="submission" date="2024-05" db="EMBL/GenBank/DDBJ databases">
        <title>Haplotype-resolved chromosome-level genome assembly of Huyou (Citrus changshanensis).</title>
        <authorList>
            <person name="Miao C."/>
            <person name="Chen W."/>
            <person name="Wu Y."/>
            <person name="Wang L."/>
            <person name="Zhao S."/>
            <person name="Grierson D."/>
            <person name="Xu C."/>
            <person name="Chen K."/>
        </authorList>
    </citation>
    <scope>NUCLEOTIDE SEQUENCE [LARGE SCALE GENOMIC DNA]</scope>
    <source>
        <strain evidence="2">01-14</strain>
        <tissue evidence="2">Leaf</tissue>
    </source>
</reference>
<accession>A0AAP0QET1</accession>
<dbReference type="AlphaFoldDB" id="A0AAP0QET1"/>
<protein>
    <recommendedName>
        <fullName evidence="4">Reverse transcriptase Ty1/copia-type domain-containing protein</fullName>
    </recommendedName>
</protein>
<evidence type="ECO:0000313" key="3">
    <source>
        <dbReference type="Proteomes" id="UP001428341"/>
    </source>
</evidence>
<organism evidence="2 3">
    <name type="scientific">Citrus x changshan-huyou</name>
    <dbReference type="NCBI Taxonomy" id="2935761"/>
    <lineage>
        <taxon>Eukaryota</taxon>
        <taxon>Viridiplantae</taxon>
        <taxon>Streptophyta</taxon>
        <taxon>Embryophyta</taxon>
        <taxon>Tracheophyta</taxon>
        <taxon>Spermatophyta</taxon>
        <taxon>Magnoliopsida</taxon>
        <taxon>eudicotyledons</taxon>
        <taxon>Gunneridae</taxon>
        <taxon>Pentapetalae</taxon>
        <taxon>rosids</taxon>
        <taxon>malvids</taxon>
        <taxon>Sapindales</taxon>
        <taxon>Rutaceae</taxon>
        <taxon>Aurantioideae</taxon>
        <taxon>Citrus</taxon>
    </lineage>
</organism>
<sequence length="368" mass="40088">MGHSAIDCYNHMNHVYEGRIPPQRLFAMISTSASFGSPNWLTNTGVNAHVTPDNGNLVHLVITMVKIPSVVSPLRVSTSLSDSAGLNILWINANTSHPTPTEPSSQSISQATSPSSSNSPLPHSSPSPINYPLSHTSASLSSSTPSISNTNSPSLNLAPTNSNNNTIPKSLFSPTLTPSMPCGIITLDALYSHPMANKDSRWRQAVGDEFNALQRVGTWELVPPHPSYNVLPNKWVYRIKQKADGSIECYKANGFHQQPDLDFGETFSPVEDVYMRQPIGFVDPQYPTFYLAITCLDISFVVNQGTTIHGLLYSSGSMELPAFSNADYAGDLDDRRSTGGSCIFIEPNLISWSSKKKKRVSRSSTEVE</sequence>
<keyword evidence="3" id="KW-1185">Reference proteome</keyword>
<evidence type="ECO:0008006" key="4">
    <source>
        <dbReference type="Google" id="ProtNLM"/>
    </source>
</evidence>
<evidence type="ECO:0000256" key="1">
    <source>
        <dbReference type="SAM" id="MobiDB-lite"/>
    </source>
</evidence>
<comment type="caution">
    <text evidence="2">The sequence shown here is derived from an EMBL/GenBank/DDBJ whole genome shotgun (WGS) entry which is preliminary data.</text>
</comment>